<evidence type="ECO:0000313" key="3">
    <source>
        <dbReference type="Proteomes" id="UP001302316"/>
    </source>
</evidence>
<dbReference type="Gene3D" id="1.10.150.650">
    <property type="match status" value="1"/>
</dbReference>
<feature type="domain" description="Polymerase/histidinol phosphatase N-terminal" evidence="1">
    <location>
        <begin position="5"/>
        <end position="70"/>
    </location>
</feature>
<organism evidence="2 3">
    <name type="scientific">Natronospira elongata</name>
    <dbReference type="NCBI Taxonomy" id="3110268"/>
    <lineage>
        <taxon>Bacteria</taxon>
        <taxon>Pseudomonadati</taxon>
        <taxon>Pseudomonadota</taxon>
        <taxon>Gammaproteobacteria</taxon>
        <taxon>Natronospirales</taxon>
        <taxon>Natronospiraceae</taxon>
        <taxon>Natronospira</taxon>
    </lineage>
</organism>
<dbReference type="InterPro" id="IPR016195">
    <property type="entry name" value="Pol/histidinol_Pase-like"/>
</dbReference>
<keyword evidence="3" id="KW-1185">Reference proteome</keyword>
<reference evidence="2 3" key="1">
    <citation type="submission" date="2023-12" db="EMBL/GenBank/DDBJ databases">
        <title>Whole-genome sequencing of halo(alkali)philic microorganisms from hypersaline lakes.</title>
        <authorList>
            <person name="Sorokin D.Y."/>
            <person name="Merkel A.Y."/>
            <person name="Messina E."/>
            <person name="Yakimov M."/>
        </authorList>
    </citation>
    <scope>NUCLEOTIDE SEQUENCE [LARGE SCALE GENOMIC DNA]</scope>
    <source>
        <strain evidence="2 3">AB-CW1</strain>
    </source>
</reference>
<accession>A0AAP6JG92</accession>
<dbReference type="InterPro" id="IPR003141">
    <property type="entry name" value="Pol/His_phosphatase_N"/>
</dbReference>
<dbReference type="CDD" id="cd07438">
    <property type="entry name" value="PHP_HisPPase_AMP"/>
    <property type="match status" value="1"/>
</dbReference>
<proteinExistence type="predicted"/>
<protein>
    <submittedName>
        <fullName evidence="2">PHP domain-containing protein</fullName>
    </submittedName>
</protein>
<dbReference type="SUPFAM" id="SSF89550">
    <property type="entry name" value="PHP domain-like"/>
    <property type="match status" value="1"/>
</dbReference>
<dbReference type="Proteomes" id="UP001302316">
    <property type="component" value="Unassembled WGS sequence"/>
</dbReference>
<dbReference type="EMBL" id="JAYGII010000033">
    <property type="protein sequence ID" value="MEA5446450.1"/>
    <property type="molecule type" value="Genomic_DNA"/>
</dbReference>
<sequence length="282" mass="30071">MHSDTDLHTHSTASDGHLPPAELVALAAGAGVRRLALTDHDTVAGLDEARAAAVEHGVTLVPGVEISSQWRRQEIHVVGLWVDESDAGLKAALAEQVDRREERAERIARKLRQKGYPGALEGAVGLADGATLTRPHFARWLVEAGHMPDVATAFKKLLGRGGPAAVRVGWPELGQVVGRIRAAGGVAVLAHPLKYRLTATRLRALLDDFAEAGGGAMEVRCGPHDGDRLRHCLRLAEERELLASHGSDFHLPTRWQQTPGGLPALPEGTATVWNREGVSGVG</sequence>
<dbReference type="PANTHER" id="PTHR42924:SF3">
    <property type="entry name" value="POLYMERASE_HISTIDINOL PHOSPHATASE N-TERMINAL DOMAIN-CONTAINING PROTEIN"/>
    <property type="match status" value="1"/>
</dbReference>
<dbReference type="RefSeq" id="WP_346052684.1">
    <property type="nucleotide sequence ID" value="NZ_JAYGII010000033.1"/>
</dbReference>
<gene>
    <name evidence="2" type="ORF">VCB98_11525</name>
</gene>
<name>A0AAP6JG92_9GAMM</name>
<dbReference type="PANTHER" id="PTHR42924">
    <property type="entry name" value="EXONUCLEASE"/>
    <property type="match status" value="1"/>
</dbReference>
<dbReference type="GO" id="GO:0035312">
    <property type="term" value="F:5'-3' DNA exonuclease activity"/>
    <property type="evidence" value="ECO:0007669"/>
    <property type="project" value="TreeGrafter"/>
</dbReference>
<comment type="caution">
    <text evidence="2">The sequence shown here is derived from an EMBL/GenBank/DDBJ whole genome shotgun (WGS) entry which is preliminary data.</text>
</comment>
<dbReference type="AlphaFoldDB" id="A0AAP6JG92"/>
<evidence type="ECO:0000313" key="2">
    <source>
        <dbReference type="EMBL" id="MEA5446450.1"/>
    </source>
</evidence>
<dbReference type="Pfam" id="PF02811">
    <property type="entry name" value="PHP"/>
    <property type="match status" value="1"/>
</dbReference>
<dbReference type="GO" id="GO:0004534">
    <property type="term" value="F:5'-3' RNA exonuclease activity"/>
    <property type="evidence" value="ECO:0007669"/>
    <property type="project" value="TreeGrafter"/>
</dbReference>
<dbReference type="InterPro" id="IPR004013">
    <property type="entry name" value="PHP_dom"/>
</dbReference>
<dbReference type="Gene3D" id="3.20.20.140">
    <property type="entry name" value="Metal-dependent hydrolases"/>
    <property type="match status" value="1"/>
</dbReference>
<dbReference type="SMART" id="SM00481">
    <property type="entry name" value="POLIIIAc"/>
    <property type="match status" value="1"/>
</dbReference>
<dbReference type="InterPro" id="IPR052018">
    <property type="entry name" value="PHP_domain"/>
</dbReference>
<evidence type="ECO:0000259" key="1">
    <source>
        <dbReference type="SMART" id="SM00481"/>
    </source>
</evidence>